<dbReference type="RefSeq" id="WP_212697138.1">
    <property type="nucleotide sequence ID" value="NZ_CP058649.1"/>
</dbReference>
<keyword evidence="3" id="KW-1185">Reference proteome</keyword>
<accession>A0A8J8MI60</accession>
<proteinExistence type="predicted"/>
<evidence type="ECO:0000256" key="1">
    <source>
        <dbReference type="SAM" id="Phobius"/>
    </source>
</evidence>
<keyword evidence="1" id="KW-1133">Transmembrane helix</keyword>
<dbReference type="AlphaFoldDB" id="A0A8J8MI60"/>
<dbReference type="Gene3D" id="3.40.190.10">
    <property type="entry name" value="Periplasmic binding protein-like II"/>
    <property type="match status" value="4"/>
</dbReference>
<dbReference type="InterPro" id="IPR035919">
    <property type="entry name" value="EAL_sf"/>
</dbReference>
<evidence type="ECO:0000313" key="3">
    <source>
        <dbReference type="Proteomes" id="UP000683246"/>
    </source>
</evidence>
<gene>
    <name evidence="2" type="ORF">HZI73_04880</name>
</gene>
<dbReference type="Proteomes" id="UP000683246">
    <property type="component" value="Chromosome"/>
</dbReference>
<feature type="transmembrane region" description="Helical" evidence="1">
    <location>
        <begin position="478"/>
        <end position="499"/>
    </location>
</feature>
<dbReference type="KEGG" id="vpy:HZI73_04880"/>
<dbReference type="EMBL" id="CP058649">
    <property type="protein sequence ID" value="QUI21668.1"/>
    <property type="molecule type" value="Genomic_DNA"/>
</dbReference>
<protein>
    <submittedName>
        <fullName evidence="2">Transporter substrate-binding domain-containing protein</fullName>
    </submittedName>
</protein>
<keyword evidence="1" id="KW-0472">Membrane</keyword>
<reference evidence="2" key="1">
    <citation type="submission" date="2020-07" db="EMBL/GenBank/DDBJ databases">
        <title>Vallitalea pronyensis genome.</title>
        <authorList>
            <person name="Postec A."/>
        </authorList>
    </citation>
    <scope>NUCLEOTIDE SEQUENCE</scope>
    <source>
        <strain evidence="2">FatNI3</strain>
    </source>
</reference>
<organism evidence="2 3">
    <name type="scientific">Vallitalea pronyensis</name>
    <dbReference type="NCBI Taxonomy" id="1348613"/>
    <lineage>
        <taxon>Bacteria</taxon>
        <taxon>Bacillati</taxon>
        <taxon>Bacillota</taxon>
        <taxon>Clostridia</taxon>
        <taxon>Lachnospirales</taxon>
        <taxon>Vallitaleaceae</taxon>
        <taxon>Vallitalea</taxon>
    </lineage>
</organism>
<name>A0A8J8MI60_9FIRM</name>
<sequence length="862" mass="101709">MKRIIGLICSLIGLTCMIIFFANKNVDKLGLTDEEKRFISENKDTIFLVGYFPTSAEKKFCEKLCEKIEEDTSLKLRIYENTWNNSLYLLANGKLPIVMNMCKIPKREEYAYFTDTFLPIPCGIYSDQNHIIQSFEDIKNKKIGVEKEVALLDKFVSKFPGFKDSIIVFDTFEETRNAYVHGEIDGFLASKSYDSDMRGLYFFPIESITAGSNHVGVSQSNPLLYSIINKEVTRLKEEKWDVLVLEVITFELEKSFIEFNQVERHYLEEKSSFKVGLPTEYFLYGYGEAHNPQGPLPEILEKIAFICDVDFVYEFDTLDNLRLRKDIDFFVDYDVGDRFTSKTIFEDEIIIVARSYYRYVNEVYDLANYNVGVYGVPNATSYLKENMPHISVMEYKNIDVAVKNMKKKKLDYLIIPRLYYETKKSVNQLSMRGKIETNINNFVSRDPLCVEIIDKCLTIIDTETIVHNRVAKKPKANVSFLILLYIVSTCLFVIVLRMLTRWYRKNYYYDNKFDVYNMRYITKKLKHKDAYLVLIEISDEDQIWFHYGRKVYDKYLKNLIDYMKKEQIAGQYMALINRKQLLIVKESIREVERLQNRLLAIQGLMIDKVMLTYNYHLCYVDYMNKEELSEAMDKLHNGLLLAKKSNQMVYYTKQQHSIYLNNLARNVDLKKKIASKAIQLVYRKIIGKDGQYLGNYVYPKCNGLRRELIYKKVKDLNIETKLDKVFIEEVLKHEQSKPLFLHISERTLISENFYTWLDRMMKEGTVLYFIIDRTVASIHWDSLVRHKQIGYVIDRFGEDMVHDLQVKYYDSQYIIIDRPILEDMEDNAEVLDFIASFAQKNKLKIISSSQYYSEADYYIVEE</sequence>
<keyword evidence="1" id="KW-0812">Transmembrane</keyword>
<dbReference type="SUPFAM" id="SSF141868">
    <property type="entry name" value="EAL domain-like"/>
    <property type="match status" value="1"/>
</dbReference>
<dbReference type="SUPFAM" id="SSF53850">
    <property type="entry name" value="Periplasmic binding protein-like II"/>
    <property type="match status" value="2"/>
</dbReference>
<evidence type="ECO:0000313" key="2">
    <source>
        <dbReference type="EMBL" id="QUI21668.1"/>
    </source>
</evidence>